<proteinExistence type="predicted"/>
<name>C7ZN87_FUSV7</name>
<reference evidence="6 7" key="1">
    <citation type="journal article" date="2009" name="PLoS Genet.">
        <title>The genome of Nectria haematococca: contribution of supernumerary chromosomes to gene expansion.</title>
        <authorList>
            <person name="Coleman J.J."/>
            <person name="Rounsley S.D."/>
            <person name="Rodriguez-Carres M."/>
            <person name="Kuo A."/>
            <person name="Wasmann C.C."/>
            <person name="Grimwood J."/>
            <person name="Schmutz J."/>
            <person name="Taga M."/>
            <person name="White G.J."/>
            <person name="Zhou S."/>
            <person name="Schwartz D.C."/>
            <person name="Freitag M."/>
            <person name="Ma L.J."/>
            <person name="Danchin E.G."/>
            <person name="Henrissat B."/>
            <person name="Coutinho P.M."/>
            <person name="Nelson D.R."/>
            <person name="Straney D."/>
            <person name="Napoli C.A."/>
            <person name="Barker B.M."/>
            <person name="Gribskov M."/>
            <person name="Rep M."/>
            <person name="Kroken S."/>
            <person name="Molnar I."/>
            <person name="Rensing C."/>
            <person name="Kennell J.C."/>
            <person name="Zamora J."/>
            <person name="Farman M.L."/>
            <person name="Selker E.U."/>
            <person name="Salamov A."/>
            <person name="Shapiro H."/>
            <person name="Pangilinan J."/>
            <person name="Lindquist E."/>
            <person name="Lamers C."/>
            <person name="Grigoriev I.V."/>
            <person name="Geiser D.M."/>
            <person name="Covert S.F."/>
            <person name="Temporini E."/>
            <person name="Vanetten H.D."/>
        </authorList>
    </citation>
    <scope>NUCLEOTIDE SEQUENCE [LARGE SCALE GENOMIC DNA]</scope>
    <source>
        <strain evidence="7">ATCC MYA-4622 / CBS 123669 / FGSC 9596 / NRRL 45880 / 77-13-4</strain>
    </source>
</reference>
<protein>
    <recommendedName>
        <fullName evidence="5">Zn(2)-C6 fungal-type domain-containing protein</fullName>
    </recommendedName>
</protein>
<dbReference type="Proteomes" id="UP000005206">
    <property type="component" value="Chromosome 13"/>
</dbReference>
<feature type="domain" description="Zn(2)-C6 fungal-type" evidence="5">
    <location>
        <begin position="53"/>
        <end position="82"/>
    </location>
</feature>
<dbReference type="RefSeq" id="XP_003040228.1">
    <property type="nucleotide sequence ID" value="XM_003040182.1"/>
</dbReference>
<dbReference type="PANTHER" id="PTHR31001:SF50">
    <property type="entry name" value="ZN(II)2CYS6 TRANSCRIPTION FACTOR (EUROFUNG)"/>
    <property type="match status" value="1"/>
</dbReference>
<dbReference type="PANTHER" id="PTHR31001">
    <property type="entry name" value="UNCHARACTERIZED TRANSCRIPTIONAL REGULATORY PROTEIN"/>
    <property type="match status" value="1"/>
</dbReference>
<dbReference type="GO" id="GO:0006351">
    <property type="term" value="P:DNA-templated transcription"/>
    <property type="evidence" value="ECO:0007669"/>
    <property type="project" value="InterPro"/>
</dbReference>
<sequence length="843" mass="93988">MEINLPEPPSETYQSNLDCDGTPSDNPVTSCDPAESNLSPPASSRQPFLSVRSCVTCRRRKVKCDKAIPCANCARHGSKCVFPPPGRARPKPRARAAERILQRGPGGRPVSDQTAAFVSKECPTLSQSDIQFRLDEGVVAKEQWIDRWWSIGERLPKRLYMFDAKPGDDAEEEANCEYTLRLVELRELLHKADEVIASDREITIDSDARNLDPAKRFLDDFMTPPSTHTLAFCSTSPDWNLGSQHPSPSQIPFYWQTFVENVNPLVKLFHIPTLSKTIRSIQGRVRSLSPPEEALIFAIYFAAVGSMALKEVCLPPAILLSTSTDIEQVRDLLGQEKETLINQYRCATEQALARAEFMTSTDLMTLQAFVLYIYSARQYVQLRLTLNLTALAVRIAQGIGVHLGPNSQESPFDLETRRRLWLCLWILDLKTALDLGTNWLIADDCINGGLPQNINDSDLDPASMGHPTSRTGMTDMTHMLVKYEIGLLLKELIRGQGQKGAELSNEEGMEELVAKRKVQIQERYLQHCSDNGLEWLTATNAKLFLAATSLLIYHPVLSSKLRFSVSNDVRDHLVAACVETIECLHVLETMSPPHRRGWIFGTYLHWHATAFILESLYLRRYKADVARRSWNALGLVSSLCTTSLGDLRTRGPWSALAKLVERGKRIHEASLVLDAQGSNNKSRVVPSATPIEVDVELPYQVETGSNLSNIRGSISSMRHELHSIPDGFLETPNPAMSFETSSIRPSFPDFNEQFTTGGSHSISEFTDNLPISEGAFSTNPVFSGLWLTENQPGQVEARDSFERTYLAGFKKNPTTLLIISKPAPYAVLFKCLLAILSTNSQIG</sequence>
<dbReference type="OMA" id="LICHEVF"/>
<dbReference type="SMART" id="SM00066">
    <property type="entry name" value="GAL4"/>
    <property type="match status" value="1"/>
</dbReference>
<dbReference type="AlphaFoldDB" id="C7ZN87"/>
<dbReference type="GO" id="GO:0005634">
    <property type="term" value="C:nucleus"/>
    <property type="evidence" value="ECO:0007669"/>
    <property type="project" value="UniProtKB-SubCell"/>
</dbReference>
<comment type="subcellular location">
    <subcellularLocation>
        <location evidence="1">Nucleus</location>
    </subcellularLocation>
</comment>
<feature type="region of interest" description="Disordered" evidence="4">
    <location>
        <begin position="84"/>
        <end position="112"/>
    </location>
</feature>
<keyword evidence="2" id="KW-0479">Metal-binding</keyword>
<dbReference type="OrthoDB" id="435881at2759"/>
<dbReference type="InterPro" id="IPR050613">
    <property type="entry name" value="Sec_Metabolite_Reg"/>
</dbReference>
<dbReference type="InterPro" id="IPR036864">
    <property type="entry name" value="Zn2-C6_fun-type_DNA-bd_sf"/>
</dbReference>
<evidence type="ECO:0000256" key="3">
    <source>
        <dbReference type="ARBA" id="ARBA00023242"/>
    </source>
</evidence>
<dbReference type="PROSITE" id="PS50048">
    <property type="entry name" value="ZN2_CY6_FUNGAL_2"/>
    <property type="match status" value="1"/>
</dbReference>
<feature type="compositionally biased region" description="Polar residues" evidence="4">
    <location>
        <begin position="11"/>
        <end position="29"/>
    </location>
</feature>
<dbReference type="EMBL" id="GG698964">
    <property type="protein sequence ID" value="EEU34515.1"/>
    <property type="molecule type" value="Genomic_DNA"/>
</dbReference>
<organism evidence="6 7">
    <name type="scientific">Fusarium vanettenii (strain ATCC MYA-4622 / CBS 123669 / FGSC 9596 / NRRL 45880 / 77-13-4)</name>
    <name type="common">Fusarium solani subsp. pisi</name>
    <dbReference type="NCBI Taxonomy" id="660122"/>
    <lineage>
        <taxon>Eukaryota</taxon>
        <taxon>Fungi</taxon>
        <taxon>Dikarya</taxon>
        <taxon>Ascomycota</taxon>
        <taxon>Pezizomycotina</taxon>
        <taxon>Sordariomycetes</taxon>
        <taxon>Hypocreomycetidae</taxon>
        <taxon>Hypocreales</taxon>
        <taxon>Nectriaceae</taxon>
        <taxon>Fusarium</taxon>
        <taxon>Fusarium solani species complex</taxon>
        <taxon>Fusarium vanettenii</taxon>
    </lineage>
</organism>
<dbReference type="eggNOG" id="ENOG502SIT3">
    <property type="taxonomic scope" value="Eukaryota"/>
</dbReference>
<dbReference type="GO" id="GO:0008270">
    <property type="term" value="F:zinc ion binding"/>
    <property type="evidence" value="ECO:0007669"/>
    <property type="project" value="InterPro"/>
</dbReference>
<dbReference type="InterPro" id="IPR001138">
    <property type="entry name" value="Zn2Cys6_DnaBD"/>
</dbReference>
<dbReference type="GeneID" id="9678051"/>
<keyword evidence="3" id="KW-0539">Nucleus</keyword>
<gene>
    <name evidence="6" type="ORF">NECHADRAFT_88015</name>
</gene>
<dbReference type="Gene3D" id="4.10.240.10">
    <property type="entry name" value="Zn(2)-C6 fungal-type DNA-binding domain"/>
    <property type="match status" value="1"/>
</dbReference>
<evidence type="ECO:0000256" key="1">
    <source>
        <dbReference type="ARBA" id="ARBA00004123"/>
    </source>
</evidence>
<dbReference type="HOGENOM" id="CLU_004083_7_0_1"/>
<keyword evidence="7" id="KW-1185">Reference proteome</keyword>
<evidence type="ECO:0000256" key="2">
    <source>
        <dbReference type="ARBA" id="ARBA00022723"/>
    </source>
</evidence>
<evidence type="ECO:0000313" key="7">
    <source>
        <dbReference type="Proteomes" id="UP000005206"/>
    </source>
</evidence>
<dbReference type="VEuPathDB" id="FungiDB:NECHADRAFT_88015"/>
<feature type="region of interest" description="Disordered" evidence="4">
    <location>
        <begin position="1"/>
        <end position="46"/>
    </location>
</feature>
<dbReference type="GO" id="GO:0003677">
    <property type="term" value="F:DNA binding"/>
    <property type="evidence" value="ECO:0007669"/>
    <property type="project" value="InterPro"/>
</dbReference>
<dbReference type="Pfam" id="PF04082">
    <property type="entry name" value="Fungal_trans"/>
    <property type="match status" value="1"/>
</dbReference>
<dbReference type="SMART" id="SM00906">
    <property type="entry name" value="Fungal_trans"/>
    <property type="match status" value="2"/>
</dbReference>
<dbReference type="SUPFAM" id="SSF57701">
    <property type="entry name" value="Zn2/Cys6 DNA-binding domain"/>
    <property type="match status" value="1"/>
</dbReference>
<dbReference type="Pfam" id="PF00172">
    <property type="entry name" value="Zn_clus"/>
    <property type="match status" value="1"/>
</dbReference>
<dbReference type="InterPro" id="IPR007219">
    <property type="entry name" value="XnlR_reg_dom"/>
</dbReference>
<evidence type="ECO:0000259" key="5">
    <source>
        <dbReference type="PROSITE" id="PS50048"/>
    </source>
</evidence>
<dbReference type="InParanoid" id="C7ZN87"/>
<evidence type="ECO:0000256" key="4">
    <source>
        <dbReference type="SAM" id="MobiDB-lite"/>
    </source>
</evidence>
<dbReference type="PROSITE" id="PS00463">
    <property type="entry name" value="ZN2_CY6_FUNGAL_1"/>
    <property type="match status" value="1"/>
</dbReference>
<dbReference type="GO" id="GO:0000981">
    <property type="term" value="F:DNA-binding transcription factor activity, RNA polymerase II-specific"/>
    <property type="evidence" value="ECO:0007669"/>
    <property type="project" value="InterPro"/>
</dbReference>
<evidence type="ECO:0000313" key="6">
    <source>
        <dbReference type="EMBL" id="EEU34515.1"/>
    </source>
</evidence>
<accession>C7ZN87</accession>
<dbReference type="KEGG" id="nhe:NECHADRAFT_88015"/>
<dbReference type="CDD" id="cd00067">
    <property type="entry name" value="GAL4"/>
    <property type="match status" value="1"/>
</dbReference>
<dbReference type="CDD" id="cd12148">
    <property type="entry name" value="fungal_TF_MHR"/>
    <property type="match status" value="1"/>
</dbReference>
<feature type="compositionally biased region" description="Polar residues" evidence="4">
    <location>
        <begin position="36"/>
        <end position="46"/>
    </location>
</feature>